<evidence type="ECO:0000313" key="2">
    <source>
        <dbReference type="Proteomes" id="UP001420932"/>
    </source>
</evidence>
<dbReference type="EMBL" id="JBBNAF010000001">
    <property type="protein sequence ID" value="KAK9168619.1"/>
    <property type="molecule type" value="Genomic_DNA"/>
</dbReference>
<dbReference type="AlphaFoldDB" id="A0AAP0LI44"/>
<organism evidence="1 2">
    <name type="scientific">Stephania yunnanensis</name>
    <dbReference type="NCBI Taxonomy" id="152371"/>
    <lineage>
        <taxon>Eukaryota</taxon>
        <taxon>Viridiplantae</taxon>
        <taxon>Streptophyta</taxon>
        <taxon>Embryophyta</taxon>
        <taxon>Tracheophyta</taxon>
        <taxon>Spermatophyta</taxon>
        <taxon>Magnoliopsida</taxon>
        <taxon>Ranunculales</taxon>
        <taxon>Menispermaceae</taxon>
        <taxon>Menispermoideae</taxon>
        <taxon>Cissampelideae</taxon>
        <taxon>Stephania</taxon>
    </lineage>
</organism>
<protein>
    <submittedName>
        <fullName evidence="1">Uncharacterized protein</fullName>
    </submittedName>
</protein>
<gene>
    <name evidence="1" type="ORF">Syun_000759</name>
</gene>
<dbReference type="Proteomes" id="UP001420932">
    <property type="component" value="Unassembled WGS sequence"/>
</dbReference>
<proteinExistence type="predicted"/>
<evidence type="ECO:0000313" key="1">
    <source>
        <dbReference type="EMBL" id="KAK9168619.1"/>
    </source>
</evidence>
<reference evidence="1 2" key="1">
    <citation type="submission" date="2024-01" db="EMBL/GenBank/DDBJ databases">
        <title>Genome assemblies of Stephania.</title>
        <authorList>
            <person name="Yang L."/>
        </authorList>
    </citation>
    <scope>NUCLEOTIDE SEQUENCE [LARGE SCALE GENOMIC DNA]</scope>
    <source>
        <strain evidence="1">YNDBR</strain>
        <tissue evidence="1">Leaf</tissue>
    </source>
</reference>
<name>A0AAP0LI44_9MAGN</name>
<sequence length="51" mass="5919">MDVGVMQKLAKYNHLKCMCWSSISYFLTILKPNTNQHLNSTTTNNCQVERL</sequence>
<accession>A0AAP0LI44</accession>
<comment type="caution">
    <text evidence="1">The sequence shown here is derived from an EMBL/GenBank/DDBJ whole genome shotgun (WGS) entry which is preliminary data.</text>
</comment>
<keyword evidence="2" id="KW-1185">Reference proteome</keyword>